<proteinExistence type="inferred from homology"/>
<dbReference type="Gene3D" id="2.40.420.20">
    <property type="match status" value="1"/>
</dbReference>
<feature type="domain" description="Multidrug resistance protein MdtA-like barrel-sandwich hybrid" evidence="2">
    <location>
        <begin position="51"/>
        <end position="184"/>
    </location>
</feature>
<evidence type="ECO:0000259" key="3">
    <source>
        <dbReference type="Pfam" id="PF25954"/>
    </source>
</evidence>
<dbReference type="InterPro" id="IPR058625">
    <property type="entry name" value="MdtA-like_BSH"/>
</dbReference>
<dbReference type="Proteomes" id="UP000663570">
    <property type="component" value="Chromosome"/>
</dbReference>
<name>A0ABX7MA88_9RHOO</name>
<evidence type="ECO:0000256" key="1">
    <source>
        <dbReference type="ARBA" id="ARBA00009477"/>
    </source>
</evidence>
<sequence>MKTRNMLWLLWGVSFAGVAADVLPVASVTRSPAAGTYQADASIQAVTQSVLSAQVQGRVLHLAVRAGDRVKAGQLIARIDDRELGAAEASSQAAIAEAQANLVKAEFDLKRSQALAKQNFVSSSAVEQNDAQVKALRARVEALRAGAGAASASRSHTVVTAPYDGLVAATHLEAGDMAMPGKPIVTVFQPGALRAVAYLPEAQLAAVQVALARNTMPEVEIGGKVVAGVRTTVLPAADPTTRTTEVRIDLPASAVAAPGQFARARFAVGEAQRLAIPQATVLKRGELTAAYVKTADGRFQQRQIRVGERLSDGRVEVLAGLKAGESVALDPIKAAIAAASK</sequence>
<organism evidence="4 5">
    <name type="scientific">Niveibacterium microcysteis</name>
    <dbReference type="NCBI Taxonomy" id="2811415"/>
    <lineage>
        <taxon>Bacteria</taxon>
        <taxon>Pseudomonadati</taxon>
        <taxon>Pseudomonadota</taxon>
        <taxon>Betaproteobacteria</taxon>
        <taxon>Rhodocyclales</taxon>
        <taxon>Rhodocyclaceae</taxon>
        <taxon>Niveibacterium</taxon>
    </lineage>
</organism>
<dbReference type="InterPro" id="IPR006143">
    <property type="entry name" value="RND_pump_MFP"/>
</dbReference>
<dbReference type="Pfam" id="PF25954">
    <property type="entry name" value="Beta-barrel_RND_2"/>
    <property type="match status" value="1"/>
</dbReference>
<protein>
    <submittedName>
        <fullName evidence="4">Efflux RND transporter periplasmic adaptor subunit</fullName>
    </submittedName>
</protein>
<dbReference type="Gene3D" id="2.40.50.100">
    <property type="match status" value="1"/>
</dbReference>
<keyword evidence="5" id="KW-1185">Reference proteome</keyword>
<evidence type="ECO:0000313" key="5">
    <source>
        <dbReference type="Proteomes" id="UP000663570"/>
    </source>
</evidence>
<dbReference type="PANTHER" id="PTHR30469">
    <property type="entry name" value="MULTIDRUG RESISTANCE PROTEIN MDTA"/>
    <property type="match status" value="1"/>
</dbReference>
<dbReference type="Gene3D" id="1.10.287.470">
    <property type="entry name" value="Helix hairpin bin"/>
    <property type="match status" value="1"/>
</dbReference>
<evidence type="ECO:0000313" key="4">
    <source>
        <dbReference type="EMBL" id="QSI78666.1"/>
    </source>
</evidence>
<dbReference type="RefSeq" id="WP_206256069.1">
    <property type="nucleotide sequence ID" value="NZ_CP071060.1"/>
</dbReference>
<dbReference type="NCBIfam" id="TIGR01730">
    <property type="entry name" value="RND_mfp"/>
    <property type="match status" value="1"/>
</dbReference>
<dbReference type="Gene3D" id="2.40.30.170">
    <property type="match status" value="1"/>
</dbReference>
<feature type="domain" description="CusB-like beta-barrel" evidence="3">
    <location>
        <begin position="197"/>
        <end position="267"/>
    </location>
</feature>
<reference evidence="4 5" key="1">
    <citation type="submission" date="2021-02" db="EMBL/GenBank/DDBJ databases">
        <title>Niveibacterium changnyeongensis HC41.</title>
        <authorList>
            <person name="Kang M."/>
        </authorList>
    </citation>
    <scope>NUCLEOTIDE SEQUENCE [LARGE SCALE GENOMIC DNA]</scope>
    <source>
        <strain evidence="4 5">HC41</strain>
    </source>
</reference>
<dbReference type="EMBL" id="CP071060">
    <property type="protein sequence ID" value="QSI78666.1"/>
    <property type="molecule type" value="Genomic_DNA"/>
</dbReference>
<gene>
    <name evidence="4" type="ORF">JY500_08700</name>
</gene>
<accession>A0ABX7MA88</accession>
<dbReference type="Pfam" id="PF25917">
    <property type="entry name" value="BSH_RND"/>
    <property type="match status" value="1"/>
</dbReference>
<dbReference type="PANTHER" id="PTHR30469:SF18">
    <property type="entry name" value="RESISTANCE-NODULATION-CELL DIVISION (RND) EFFLUX MEMBRANE FUSION PROTEIN-RELATED"/>
    <property type="match status" value="1"/>
</dbReference>
<dbReference type="InterPro" id="IPR058792">
    <property type="entry name" value="Beta-barrel_RND_2"/>
</dbReference>
<comment type="similarity">
    <text evidence="1">Belongs to the membrane fusion protein (MFP) (TC 8.A.1) family.</text>
</comment>
<evidence type="ECO:0000259" key="2">
    <source>
        <dbReference type="Pfam" id="PF25917"/>
    </source>
</evidence>
<dbReference type="SUPFAM" id="SSF111369">
    <property type="entry name" value="HlyD-like secretion proteins"/>
    <property type="match status" value="1"/>
</dbReference>